<gene>
    <name evidence="2" type="ORF">FYJ44_09605</name>
</gene>
<dbReference type="Gene3D" id="3.40.50.11440">
    <property type="match status" value="1"/>
</dbReference>
<evidence type="ECO:0000313" key="2">
    <source>
        <dbReference type="EMBL" id="MSS28283.1"/>
    </source>
</evidence>
<name>A0A6L5XLX3_9BACT</name>
<organism evidence="2 3">
    <name type="scientific">Desulfovibrio porci</name>
    <dbReference type="NCBI Taxonomy" id="2605782"/>
    <lineage>
        <taxon>Bacteria</taxon>
        <taxon>Pseudomonadati</taxon>
        <taxon>Thermodesulfobacteriota</taxon>
        <taxon>Desulfovibrionia</taxon>
        <taxon>Desulfovibrionales</taxon>
        <taxon>Desulfovibrionaceae</taxon>
        <taxon>Desulfovibrio</taxon>
    </lineage>
</organism>
<dbReference type="AlphaFoldDB" id="A0A6L5XLX3"/>
<comment type="caution">
    <text evidence="2">The sequence shown here is derived from an EMBL/GenBank/DDBJ whole genome shotgun (WGS) entry which is preliminary data.</text>
</comment>
<feature type="domain" description="LarA-like N-terminal" evidence="1">
    <location>
        <begin position="32"/>
        <end position="178"/>
    </location>
</feature>
<dbReference type="GO" id="GO:0050043">
    <property type="term" value="F:lactate racemase activity"/>
    <property type="evidence" value="ECO:0007669"/>
    <property type="project" value="InterPro"/>
</dbReference>
<dbReference type="EMBL" id="VUMH01000009">
    <property type="protein sequence ID" value="MSS28283.1"/>
    <property type="molecule type" value="Genomic_DNA"/>
</dbReference>
<protein>
    <submittedName>
        <fullName evidence="2">DUF2088 domain-containing protein</fullName>
    </submittedName>
</protein>
<dbReference type="RefSeq" id="WP_154511534.1">
    <property type="nucleotide sequence ID" value="NZ_DBFWWU010000251.1"/>
</dbReference>
<proteinExistence type="predicted"/>
<reference evidence="2 3" key="1">
    <citation type="submission" date="2019-09" db="EMBL/GenBank/DDBJ databases">
        <title>In-depth cultivation of the pig gut microbiome towards novel bacterial diversity and tailored functional studies.</title>
        <authorList>
            <person name="Wylensek D."/>
            <person name="Hitch T.C.A."/>
            <person name="Clavel T."/>
        </authorList>
    </citation>
    <scope>NUCLEOTIDE SEQUENCE [LARGE SCALE GENOMIC DNA]</scope>
    <source>
        <strain evidence="2 3">PG-178-WT-4</strain>
    </source>
</reference>
<evidence type="ECO:0000313" key="3">
    <source>
        <dbReference type="Proteomes" id="UP000477488"/>
    </source>
</evidence>
<sequence>MSLRMYRVTQRFDAAAVADPGAEVRRAFTALELPAGLRPGMRVAVCVGSRGIASLPELVAATVASLRGLGLKPFIVPAMGSHGQACAEGQTALLKSLGVSEDSMGVPVAADMAVEELGRTESGARILFSREALKADWIVPVARIKPHTILSAAVQSGLCKMLVIGCGKHAGAQEYHKFDICSQLLPAAHFLLQRLSILAGVAVVENAADRLCEIRLVRPERFIETDTELLLLAASRMARLPLDALDLLIIDKIGKDICGSGADLNITGKWRRDGGPRVPDYQWIAALDLTDASHGNALGMGSIDLISERFRRKIDYKATTINAVTCGQLRSGRTPICLGTDRQLLETVLNLLPDPMQARVARIRTTRDLDCFWASAACLAELRARPGVRVDGEALELRFTDRGDLLPPA</sequence>
<dbReference type="InterPro" id="IPR018657">
    <property type="entry name" value="LarA-like_N"/>
</dbReference>
<keyword evidence="3" id="KW-1185">Reference proteome</keyword>
<dbReference type="Proteomes" id="UP000477488">
    <property type="component" value="Unassembled WGS sequence"/>
</dbReference>
<dbReference type="Pfam" id="PF09861">
    <property type="entry name" value="Lar_N"/>
    <property type="match status" value="1"/>
</dbReference>
<accession>A0A6L5XLX3</accession>
<evidence type="ECO:0000259" key="1">
    <source>
        <dbReference type="Pfam" id="PF09861"/>
    </source>
</evidence>